<dbReference type="CDD" id="cd06171">
    <property type="entry name" value="Sigma70_r4"/>
    <property type="match status" value="1"/>
</dbReference>
<dbReference type="InterPro" id="IPR007627">
    <property type="entry name" value="RNA_pol_sigma70_r2"/>
</dbReference>
<dbReference type="Pfam" id="PF08281">
    <property type="entry name" value="Sigma70_r4_2"/>
    <property type="match status" value="1"/>
</dbReference>
<dbReference type="AlphaFoldDB" id="A0A6M4H443"/>
<dbReference type="InterPro" id="IPR013249">
    <property type="entry name" value="RNA_pol_sigma70_r4_t2"/>
</dbReference>
<dbReference type="InterPro" id="IPR014284">
    <property type="entry name" value="RNA_pol_sigma-70_dom"/>
</dbReference>
<feature type="domain" description="RNA polymerase sigma factor 70 region 4 type 2" evidence="7">
    <location>
        <begin position="127"/>
        <end position="178"/>
    </location>
</feature>
<proteinExistence type="inferred from homology"/>
<dbReference type="KEGG" id="upl:DSM104440_00888"/>
<evidence type="ECO:0000313" key="8">
    <source>
        <dbReference type="EMBL" id="QJR14095.1"/>
    </source>
</evidence>
<dbReference type="InterPro" id="IPR013325">
    <property type="entry name" value="RNA_pol_sigma_r2"/>
</dbReference>
<keyword evidence="5" id="KW-0804">Transcription</keyword>
<dbReference type="SUPFAM" id="SSF88946">
    <property type="entry name" value="Sigma2 domain of RNA polymerase sigma factors"/>
    <property type="match status" value="1"/>
</dbReference>
<gene>
    <name evidence="8" type="primary">rpoE</name>
    <name evidence="8" type="ORF">DSM104440_00888</name>
</gene>
<feature type="domain" description="RNA polymerase sigma-70 region 2" evidence="6">
    <location>
        <begin position="24"/>
        <end position="89"/>
    </location>
</feature>
<dbReference type="GO" id="GO:0016987">
    <property type="term" value="F:sigma factor activity"/>
    <property type="evidence" value="ECO:0007669"/>
    <property type="project" value="UniProtKB-KW"/>
</dbReference>
<organism evidence="8 9">
    <name type="scientific">Usitatibacter palustris</name>
    <dbReference type="NCBI Taxonomy" id="2732487"/>
    <lineage>
        <taxon>Bacteria</taxon>
        <taxon>Pseudomonadati</taxon>
        <taxon>Pseudomonadota</taxon>
        <taxon>Betaproteobacteria</taxon>
        <taxon>Nitrosomonadales</taxon>
        <taxon>Usitatibacteraceae</taxon>
        <taxon>Usitatibacter</taxon>
    </lineage>
</organism>
<evidence type="ECO:0000259" key="6">
    <source>
        <dbReference type="Pfam" id="PF04542"/>
    </source>
</evidence>
<dbReference type="Pfam" id="PF04542">
    <property type="entry name" value="Sigma70_r2"/>
    <property type="match status" value="1"/>
</dbReference>
<dbReference type="NCBIfam" id="TIGR02937">
    <property type="entry name" value="sigma70-ECF"/>
    <property type="match status" value="1"/>
</dbReference>
<dbReference type="InterPro" id="IPR013324">
    <property type="entry name" value="RNA_pol_sigma_r3/r4-like"/>
</dbReference>
<dbReference type="InParanoid" id="A0A6M4H443"/>
<dbReference type="InterPro" id="IPR039425">
    <property type="entry name" value="RNA_pol_sigma-70-like"/>
</dbReference>
<dbReference type="GO" id="GO:0006352">
    <property type="term" value="P:DNA-templated transcription initiation"/>
    <property type="evidence" value="ECO:0007669"/>
    <property type="project" value="InterPro"/>
</dbReference>
<dbReference type="Gene3D" id="1.10.10.10">
    <property type="entry name" value="Winged helix-like DNA-binding domain superfamily/Winged helix DNA-binding domain"/>
    <property type="match status" value="1"/>
</dbReference>
<evidence type="ECO:0000256" key="3">
    <source>
        <dbReference type="ARBA" id="ARBA00023082"/>
    </source>
</evidence>
<dbReference type="EMBL" id="CP053073">
    <property type="protein sequence ID" value="QJR14095.1"/>
    <property type="molecule type" value="Genomic_DNA"/>
</dbReference>
<dbReference type="FunCoup" id="A0A6M4H443">
    <property type="interactions" value="109"/>
</dbReference>
<protein>
    <submittedName>
        <fullName evidence="8">ECF RNA polymerase sigma factor RpoE</fullName>
    </submittedName>
</protein>
<keyword evidence="2" id="KW-0805">Transcription regulation</keyword>
<reference evidence="8 9" key="1">
    <citation type="submission" date="2020-04" db="EMBL/GenBank/DDBJ databases">
        <title>Usitatibacter rugosus gen. nov., sp. nov. and Usitatibacter palustris sp. nov., novel members of Usitatibacteraceae fam. nov. within the order Nitrosomonadales isolated from soil.</title>
        <authorList>
            <person name="Huber K.J."/>
            <person name="Neumann-Schaal M."/>
            <person name="Geppert A."/>
            <person name="Luckner M."/>
            <person name="Wanner G."/>
            <person name="Overmann J."/>
        </authorList>
    </citation>
    <scope>NUCLEOTIDE SEQUENCE [LARGE SCALE GENOMIC DNA]</scope>
    <source>
        <strain evidence="8 9">Swamp67</strain>
    </source>
</reference>
<dbReference type="SUPFAM" id="SSF88659">
    <property type="entry name" value="Sigma3 and sigma4 domains of RNA polymerase sigma factors"/>
    <property type="match status" value="1"/>
</dbReference>
<evidence type="ECO:0000256" key="1">
    <source>
        <dbReference type="ARBA" id="ARBA00010641"/>
    </source>
</evidence>
<evidence type="ECO:0000256" key="5">
    <source>
        <dbReference type="ARBA" id="ARBA00023163"/>
    </source>
</evidence>
<dbReference type="Gene3D" id="1.10.1740.10">
    <property type="match status" value="1"/>
</dbReference>
<dbReference type="GO" id="GO:0003677">
    <property type="term" value="F:DNA binding"/>
    <property type="evidence" value="ECO:0007669"/>
    <property type="project" value="UniProtKB-KW"/>
</dbReference>
<keyword evidence="4" id="KW-0238">DNA-binding</keyword>
<dbReference type="InterPro" id="IPR036388">
    <property type="entry name" value="WH-like_DNA-bd_sf"/>
</dbReference>
<dbReference type="PANTHER" id="PTHR43133:SF8">
    <property type="entry name" value="RNA POLYMERASE SIGMA FACTOR HI_1459-RELATED"/>
    <property type="match status" value="1"/>
</dbReference>
<dbReference type="PANTHER" id="PTHR43133">
    <property type="entry name" value="RNA POLYMERASE ECF-TYPE SIGMA FACTO"/>
    <property type="match status" value="1"/>
</dbReference>
<keyword evidence="9" id="KW-1185">Reference proteome</keyword>
<name>A0A6M4H443_9PROT</name>
<sequence>MPAASDEDLMLAYAGGDAGAFDALYARHRGPSFRLMLRSVRSRGEAEELFQDLWMRVIEARARYTPTAKFTTWLYTIAHNRLVDYWRSKGLATVPIENEEGEPVAELKAGPFDEPTRIIEARQTLDVLDKAIAALPSAQREAFLLHHEGDMTAAQIAEATGTNEEAAKSRLRYAMDKLRKAIGDD</sequence>
<dbReference type="Proteomes" id="UP000503096">
    <property type="component" value="Chromosome"/>
</dbReference>
<evidence type="ECO:0000256" key="4">
    <source>
        <dbReference type="ARBA" id="ARBA00023125"/>
    </source>
</evidence>
<comment type="similarity">
    <text evidence="1">Belongs to the sigma-70 factor family. ECF subfamily.</text>
</comment>
<evidence type="ECO:0000259" key="7">
    <source>
        <dbReference type="Pfam" id="PF08281"/>
    </source>
</evidence>
<evidence type="ECO:0000313" key="9">
    <source>
        <dbReference type="Proteomes" id="UP000503096"/>
    </source>
</evidence>
<keyword evidence="3" id="KW-0731">Sigma factor</keyword>
<accession>A0A6M4H443</accession>
<evidence type="ECO:0000256" key="2">
    <source>
        <dbReference type="ARBA" id="ARBA00023015"/>
    </source>
</evidence>